<comment type="caution">
    <text evidence="3">The sequence shown here is derived from an EMBL/GenBank/DDBJ whole genome shotgun (WGS) entry which is preliminary data.</text>
</comment>
<feature type="region of interest" description="Disordered" evidence="1">
    <location>
        <begin position="30"/>
        <end position="77"/>
    </location>
</feature>
<gene>
    <name evidence="3" type="ORF">DI555_06040</name>
</gene>
<feature type="signal peptide" evidence="2">
    <location>
        <begin position="1"/>
        <end position="21"/>
    </location>
</feature>
<evidence type="ECO:0000256" key="1">
    <source>
        <dbReference type="SAM" id="MobiDB-lite"/>
    </source>
</evidence>
<keyword evidence="2" id="KW-0732">Signal</keyword>
<feature type="chain" id="PRO_5015946653" description="Lytic transglycosylase domain-containing protein" evidence="2">
    <location>
        <begin position="22"/>
        <end position="639"/>
    </location>
</feature>
<evidence type="ECO:0000313" key="3">
    <source>
        <dbReference type="EMBL" id="PZQ56314.1"/>
    </source>
</evidence>
<feature type="compositionally biased region" description="Low complexity" evidence="1">
    <location>
        <begin position="52"/>
        <end position="77"/>
    </location>
</feature>
<dbReference type="AlphaFoldDB" id="A0A2W5NTL5"/>
<accession>A0A2W5NTL5</accession>
<evidence type="ECO:0000256" key="2">
    <source>
        <dbReference type="SAM" id="SignalP"/>
    </source>
</evidence>
<proteinExistence type="predicted"/>
<reference evidence="3 4" key="1">
    <citation type="submission" date="2017-08" db="EMBL/GenBank/DDBJ databases">
        <title>Infants hospitalized years apart are colonized by the same room-sourced microbial strains.</title>
        <authorList>
            <person name="Brooks B."/>
            <person name="Olm M.R."/>
            <person name="Firek B.A."/>
            <person name="Baker R."/>
            <person name="Thomas B.C."/>
            <person name="Morowitz M.J."/>
            <person name="Banfield J.F."/>
        </authorList>
    </citation>
    <scope>NUCLEOTIDE SEQUENCE [LARGE SCALE GENOMIC DNA]</scope>
    <source>
        <strain evidence="3">S2_005_002_R2_33</strain>
    </source>
</reference>
<evidence type="ECO:0008006" key="5">
    <source>
        <dbReference type="Google" id="ProtNLM"/>
    </source>
</evidence>
<organism evidence="3 4">
    <name type="scientific">Novosphingobium pentaromativorans</name>
    <dbReference type="NCBI Taxonomy" id="205844"/>
    <lineage>
        <taxon>Bacteria</taxon>
        <taxon>Pseudomonadati</taxon>
        <taxon>Pseudomonadota</taxon>
        <taxon>Alphaproteobacteria</taxon>
        <taxon>Sphingomonadales</taxon>
        <taxon>Sphingomonadaceae</taxon>
        <taxon>Novosphingobium</taxon>
    </lineage>
</organism>
<dbReference type="EMBL" id="QFPX01000004">
    <property type="protein sequence ID" value="PZQ56314.1"/>
    <property type="molecule type" value="Genomic_DNA"/>
</dbReference>
<evidence type="ECO:0000313" key="4">
    <source>
        <dbReference type="Proteomes" id="UP000249082"/>
    </source>
</evidence>
<dbReference type="Proteomes" id="UP000249082">
    <property type="component" value="Unassembled WGS sequence"/>
</dbReference>
<name>A0A2W5NTL5_9SPHN</name>
<sequence length="639" mass="66707">MRTWHLLAGAAFGLTSAWAVAQDAPESLLPKMFDEPARPAATPTPAAPPSRPNSSSSAAPSSASPAASAPRSVSTPVVQSLPMEQVPVFGADSFMTTDASGKSTLTRMPTLEELQGMSPEAFEQLLTDKLNLDMPSGARRSMEQIGLMDETEGGMSVTSLSAQNPYLVQTAIAANRGALVSRWGHILLRRALASRLQAPAGMSPQQFLALRVGLLIRMGETDAARALLQGLDISNFTPELTREAFDIYQRTADFTGMCPVLSIQGVQGAGAEWGAAQSICDAFRGSGAAALSRLEKARVSGKMARIDSLLAQKYAGAAGRSRKAVTIEWNDVDTMTPWRYGLAIGVGLTPPESAMSGAMSASGRMYDSITALAPMVGLDRRAAASDRAGASGVLSNAAMVDLYAQVYADPDVTGDWQKRAESLRDAYTLEAPAARLSAMQSLWSGANGGDAGYARQVLTAAAAARIAPSKDLEGDAAALIASMLSAGYDTNALAWSPIVASGSEGWGLLTVAAPGRIRAVDSGAVDTYYGADDSPNKRKSAFLVAGLAGLGRIDEGTSSRYSGEWALQLDSSSHFTTAIDRAATAGDAASVALLAGLGMQGSSWQRMTPRYLYHIVSALRTVGLEAEARMIAAEAVARA</sequence>
<protein>
    <recommendedName>
        <fullName evidence="5">Lytic transglycosylase domain-containing protein</fullName>
    </recommendedName>
</protein>